<dbReference type="PANTHER" id="PTHR42831">
    <property type="entry name" value="FE-S PROTEIN MATURATION AUXILIARY FACTOR YITW"/>
    <property type="match status" value="1"/>
</dbReference>
<sequence length="69" mass="7746">MEQLKTVIDPEMMISIVDLGLIYRVSVHQKRVEIDFTLTYPGCPVGPMIQQDIITAIKDNNGTSRVKAN</sequence>
<evidence type="ECO:0000313" key="2">
    <source>
        <dbReference type="EMBL" id="KKK60300.1"/>
    </source>
</evidence>
<name>A0A0F8XH08_9ZZZZ</name>
<dbReference type="AlphaFoldDB" id="A0A0F8XH08"/>
<dbReference type="InterPro" id="IPR052339">
    <property type="entry name" value="Fe-S_Maturation_MIP18"/>
</dbReference>
<reference evidence="2" key="1">
    <citation type="journal article" date="2015" name="Nature">
        <title>Complex archaea that bridge the gap between prokaryotes and eukaryotes.</title>
        <authorList>
            <person name="Spang A."/>
            <person name="Saw J.H."/>
            <person name="Jorgensen S.L."/>
            <person name="Zaremba-Niedzwiedzka K."/>
            <person name="Martijn J."/>
            <person name="Lind A.E."/>
            <person name="van Eijk R."/>
            <person name="Schleper C."/>
            <person name="Guy L."/>
            <person name="Ettema T.J."/>
        </authorList>
    </citation>
    <scope>NUCLEOTIDE SEQUENCE</scope>
</reference>
<gene>
    <name evidence="2" type="ORF">LCGC14_3025760</name>
</gene>
<protein>
    <recommendedName>
        <fullName evidence="1">MIP18 family-like domain-containing protein</fullName>
    </recommendedName>
</protein>
<dbReference type="PANTHER" id="PTHR42831:SF1">
    <property type="entry name" value="FE-S PROTEIN MATURATION AUXILIARY FACTOR YITW"/>
    <property type="match status" value="1"/>
</dbReference>
<dbReference type="Pfam" id="PF01883">
    <property type="entry name" value="FeS_assembly_P"/>
    <property type="match status" value="1"/>
</dbReference>
<dbReference type="InterPro" id="IPR002744">
    <property type="entry name" value="MIP18-like"/>
</dbReference>
<feature type="domain" description="MIP18 family-like" evidence="1">
    <location>
        <begin position="2"/>
        <end position="67"/>
    </location>
</feature>
<dbReference type="InterPro" id="IPR034904">
    <property type="entry name" value="FSCA_dom_sf"/>
</dbReference>
<feature type="non-terminal residue" evidence="2">
    <location>
        <position position="69"/>
    </location>
</feature>
<organism evidence="2">
    <name type="scientific">marine sediment metagenome</name>
    <dbReference type="NCBI Taxonomy" id="412755"/>
    <lineage>
        <taxon>unclassified sequences</taxon>
        <taxon>metagenomes</taxon>
        <taxon>ecological metagenomes</taxon>
    </lineage>
</organism>
<comment type="caution">
    <text evidence="2">The sequence shown here is derived from an EMBL/GenBank/DDBJ whole genome shotgun (WGS) entry which is preliminary data.</text>
</comment>
<dbReference type="Gene3D" id="3.30.300.130">
    <property type="entry name" value="Fe-S cluster assembly (FSCA)"/>
    <property type="match status" value="1"/>
</dbReference>
<accession>A0A0F8XH08</accession>
<evidence type="ECO:0000259" key="1">
    <source>
        <dbReference type="Pfam" id="PF01883"/>
    </source>
</evidence>
<dbReference type="EMBL" id="LAZR01063037">
    <property type="protein sequence ID" value="KKK60300.1"/>
    <property type="molecule type" value="Genomic_DNA"/>
</dbReference>
<proteinExistence type="predicted"/>
<dbReference type="SUPFAM" id="SSF117916">
    <property type="entry name" value="Fe-S cluster assembly (FSCA) domain-like"/>
    <property type="match status" value="1"/>
</dbReference>